<feature type="region of interest" description="Disordered" evidence="1">
    <location>
        <begin position="1"/>
        <end position="39"/>
    </location>
</feature>
<feature type="region of interest" description="Disordered" evidence="1">
    <location>
        <begin position="211"/>
        <end position="280"/>
    </location>
</feature>
<accession>A0A3L6Q4V7</accession>
<feature type="compositionally biased region" description="Polar residues" evidence="1">
    <location>
        <begin position="237"/>
        <end position="247"/>
    </location>
</feature>
<comment type="caution">
    <text evidence="2">The sequence shown here is derived from an EMBL/GenBank/DDBJ whole genome shotgun (WGS) entry which is preliminary data.</text>
</comment>
<protein>
    <recommendedName>
        <fullName evidence="4">Retrotransposon protein, putative, unclassified</fullName>
    </recommendedName>
</protein>
<dbReference type="AlphaFoldDB" id="A0A3L6Q4V7"/>
<dbReference type="EMBL" id="PQIB02000014">
    <property type="protein sequence ID" value="RLM69540.1"/>
    <property type="molecule type" value="Genomic_DNA"/>
</dbReference>
<reference evidence="3" key="1">
    <citation type="journal article" date="2019" name="Nat. Commun.">
        <title>The genome of broomcorn millet.</title>
        <authorList>
            <person name="Zou C."/>
            <person name="Miki D."/>
            <person name="Li D."/>
            <person name="Tang Q."/>
            <person name="Xiao L."/>
            <person name="Rajput S."/>
            <person name="Deng P."/>
            <person name="Jia W."/>
            <person name="Huang R."/>
            <person name="Zhang M."/>
            <person name="Sun Y."/>
            <person name="Hu J."/>
            <person name="Fu X."/>
            <person name="Schnable P.S."/>
            <person name="Li F."/>
            <person name="Zhang H."/>
            <person name="Feng B."/>
            <person name="Zhu X."/>
            <person name="Liu R."/>
            <person name="Schnable J.C."/>
            <person name="Zhu J.-K."/>
            <person name="Zhang H."/>
        </authorList>
    </citation>
    <scope>NUCLEOTIDE SEQUENCE [LARGE SCALE GENOMIC DNA]</scope>
</reference>
<feature type="compositionally biased region" description="Basic and acidic residues" evidence="1">
    <location>
        <begin position="254"/>
        <end position="266"/>
    </location>
</feature>
<dbReference type="OrthoDB" id="685425at2759"/>
<evidence type="ECO:0000256" key="1">
    <source>
        <dbReference type="SAM" id="MobiDB-lite"/>
    </source>
</evidence>
<evidence type="ECO:0000313" key="2">
    <source>
        <dbReference type="EMBL" id="RLM69540.1"/>
    </source>
</evidence>
<feature type="compositionally biased region" description="Basic and acidic residues" evidence="1">
    <location>
        <begin position="28"/>
        <end position="39"/>
    </location>
</feature>
<organism evidence="2 3">
    <name type="scientific">Panicum miliaceum</name>
    <name type="common">Proso millet</name>
    <name type="synonym">Broomcorn millet</name>
    <dbReference type="NCBI Taxonomy" id="4540"/>
    <lineage>
        <taxon>Eukaryota</taxon>
        <taxon>Viridiplantae</taxon>
        <taxon>Streptophyta</taxon>
        <taxon>Embryophyta</taxon>
        <taxon>Tracheophyta</taxon>
        <taxon>Spermatophyta</taxon>
        <taxon>Magnoliopsida</taxon>
        <taxon>Liliopsida</taxon>
        <taxon>Poales</taxon>
        <taxon>Poaceae</taxon>
        <taxon>PACMAD clade</taxon>
        <taxon>Panicoideae</taxon>
        <taxon>Panicodae</taxon>
        <taxon>Paniceae</taxon>
        <taxon>Panicinae</taxon>
        <taxon>Panicum</taxon>
        <taxon>Panicum sect. Panicum</taxon>
    </lineage>
</organism>
<evidence type="ECO:0008006" key="4">
    <source>
        <dbReference type="Google" id="ProtNLM"/>
    </source>
</evidence>
<gene>
    <name evidence="2" type="ORF">C2845_PM17G13140</name>
</gene>
<sequence>MPKKSAAGRGRKRESEGEGDSPPSAKVAKTEEGSSWRASTVRERDLLRLIAEWVLQEEGLVQWRPAGNDSSPWENTGSPPLPTTASSFHLLNSFAAFLGIRPHFNLFRHLFCLKPQPDEDNLTLVGGAGVQLRVKALYLEDMTPSSLSGWHAQWFYIGNHKPSLPGRDNSSPQRQECWLKKPTEEERHDIPELMKRIKHLKDKGVVGCPDRREISVVSSDEASVQGEDDEAKRQRLQHNQSHQTRFTNEAAINHAEEDPHAAEGRNPRVPPRRTPATPRNLNDDFVVECDGQNFFANPSANLAAAFNVLETLPHSPELERSWTCLHVAATQLQRLRKDYSALRAQSSSSCHSTARHNDINEVSQPDLRSNLCNRDV</sequence>
<dbReference type="Proteomes" id="UP000275267">
    <property type="component" value="Unassembled WGS sequence"/>
</dbReference>
<dbReference type="PANTHER" id="PTHR33026">
    <property type="entry name" value="OS06G0360600 PROTEIN"/>
    <property type="match status" value="1"/>
</dbReference>
<dbReference type="PANTHER" id="PTHR33026:SF7">
    <property type="entry name" value="OS03G0100275 PROTEIN"/>
    <property type="match status" value="1"/>
</dbReference>
<name>A0A3L6Q4V7_PANMI</name>
<proteinExistence type="predicted"/>
<keyword evidence="3" id="KW-1185">Reference proteome</keyword>
<evidence type="ECO:0000313" key="3">
    <source>
        <dbReference type="Proteomes" id="UP000275267"/>
    </source>
</evidence>